<dbReference type="Proteomes" id="UP001222282">
    <property type="component" value="Chromosome"/>
</dbReference>
<reference evidence="1 2" key="1">
    <citation type="submission" date="2022-07" db="EMBL/GenBank/DDBJ databases">
        <authorList>
            <person name="Abrouk D."/>
            <person name="Moenne-Loccoz Y."/>
            <person name="Todorovic I."/>
            <person name="Raicevic V."/>
            <person name="Jovicic-Petrovic J."/>
        </authorList>
    </citation>
    <scope>NUCLEOTIDE SEQUENCE [LARGE SCALE GENOMIC DNA]</scope>
    <source>
        <strain evidence="2">IT-P374</strain>
    </source>
</reference>
<name>A0ABY7ZIH9_9PSED</name>
<organism evidence="1 2">
    <name type="scientific">Pseudomonas serboccidentalis</name>
    <dbReference type="NCBI Taxonomy" id="2964670"/>
    <lineage>
        <taxon>Bacteria</taxon>
        <taxon>Pseudomonadati</taxon>
        <taxon>Pseudomonadota</taxon>
        <taxon>Gammaproteobacteria</taxon>
        <taxon>Pseudomonadales</taxon>
        <taxon>Pseudomonadaceae</taxon>
        <taxon>Pseudomonas</taxon>
    </lineage>
</organism>
<dbReference type="RefSeq" id="WP_215502219.1">
    <property type="nucleotide sequence ID" value="NZ_CP101655.1"/>
</dbReference>
<dbReference type="EMBL" id="CP101655">
    <property type="protein sequence ID" value="WDR38588.1"/>
    <property type="molecule type" value="Genomic_DNA"/>
</dbReference>
<evidence type="ECO:0000313" key="2">
    <source>
        <dbReference type="Proteomes" id="UP001222282"/>
    </source>
</evidence>
<evidence type="ECO:0000313" key="1">
    <source>
        <dbReference type="EMBL" id="WDR38588.1"/>
    </source>
</evidence>
<accession>A0ABY7ZIH9</accession>
<protein>
    <submittedName>
        <fullName evidence="1">Uncharacterized protein</fullName>
    </submittedName>
</protein>
<sequence length="77" mass="8628">MTVYEDEWAFWDDIAGKYIFKHADTDRNVTNVIEAAGVYADLMVIARRKRRAAKIPEGDMPRVSMTAASFMAAGASR</sequence>
<proteinExistence type="predicted"/>
<gene>
    <name evidence="1" type="ORF">NN484_12855</name>
</gene>
<keyword evidence="2" id="KW-1185">Reference proteome</keyword>